<reference evidence="1" key="1">
    <citation type="journal article" date="2008" name="BMC Genomics">
        <title>A conifer genomics resource of 200,000 spruce (Picea spp.) ESTs and 6,464 high-quality, sequence-finished full-length cDNAs for Sitka spruce (Picea sitchensis).</title>
        <authorList>
            <person name="Ralph S.G."/>
            <person name="Chun H.J."/>
            <person name="Kolosova N."/>
            <person name="Cooper D."/>
            <person name="Oddy C."/>
            <person name="Ritland C.E."/>
            <person name="Kirkpatrick R."/>
            <person name="Moore R."/>
            <person name="Barber S."/>
            <person name="Holt R.A."/>
            <person name="Jones S.J."/>
            <person name="Marra M.A."/>
            <person name="Douglas C.J."/>
            <person name="Ritland K."/>
            <person name="Bohlmann J."/>
        </authorList>
    </citation>
    <scope>NUCLEOTIDE SEQUENCE</scope>
    <source>
        <tissue evidence="1">Green portion of the leader tissue</tissue>
    </source>
</reference>
<name>A9P295_PICSI</name>
<accession>A9P295</accession>
<evidence type="ECO:0000313" key="1">
    <source>
        <dbReference type="EMBL" id="ABK27006.1"/>
    </source>
</evidence>
<protein>
    <submittedName>
        <fullName evidence="1">Uncharacterized protein</fullName>
    </submittedName>
</protein>
<proteinExistence type="evidence at transcript level"/>
<organism evidence="1">
    <name type="scientific">Picea sitchensis</name>
    <name type="common">Sitka spruce</name>
    <name type="synonym">Pinus sitchensis</name>
    <dbReference type="NCBI Taxonomy" id="3332"/>
    <lineage>
        <taxon>Eukaryota</taxon>
        <taxon>Viridiplantae</taxon>
        <taxon>Streptophyta</taxon>
        <taxon>Embryophyta</taxon>
        <taxon>Tracheophyta</taxon>
        <taxon>Spermatophyta</taxon>
        <taxon>Pinopsida</taxon>
        <taxon>Pinidae</taxon>
        <taxon>Conifers I</taxon>
        <taxon>Pinales</taxon>
        <taxon>Pinaceae</taxon>
        <taxon>Picea</taxon>
    </lineage>
</organism>
<dbReference type="AlphaFoldDB" id="A9P295"/>
<dbReference type="EMBL" id="EF087773">
    <property type="protein sequence ID" value="ABK27006.1"/>
    <property type="molecule type" value="mRNA"/>
</dbReference>
<sequence>MGNCYGSLVRRNNLMEITDRNGSGHKLMQLQEHGDGGLNRHRPILLPVERSPREGGRSSVQPFTRHNIENIPDLNLQRPVELDLRLQNKKRNSNRLIPSEGGEVRRIKVLISSRELSELLRRDNGDEDGNIESLILEKLQGNGIDGRHWKRSRESWRPSLSDIPEVISS</sequence>